<dbReference type="Pfam" id="PF00990">
    <property type="entry name" value="GGDEF"/>
    <property type="match status" value="1"/>
</dbReference>
<accession>A0ABS4EWM1</accession>
<evidence type="ECO:0000256" key="1">
    <source>
        <dbReference type="ARBA" id="ARBA00004651"/>
    </source>
</evidence>
<feature type="transmembrane region" description="Helical" evidence="6">
    <location>
        <begin position="78"/>
        <end position="100"/>
    </location>
</feature>
<dbReference type="CDD" id="cd01949">
    <property type="entry name" value="GGDEF"/>
    <property type="match status" value="1"/>
</dbReference>
<dbReference type="PANTHER" id="PTHR44757:SF2">
    <property type="entry name" value="BIOFILM ARCHITECTURE MAINTENANCE PROTEIN MBAA"/>
    <property type="match status" value="1"/>
</dbReference>
<dbReference type="InterPro" id="IPR011620">
    <property type="entry name" value="Sig_transdc_His_kinase_LytS_TM"/>
</dbReference>
<dbReference type="InterPro" id="IPR013656">
    <property type="entry name" value="PAS_4"/>
</dbReference>
<dbReference type="Pfam" id="PF12860">
    <property type="entry name" value="PAS_7"/>
    <property type="match status" value="1"/>
</dbReference>
<proteinExistence type="predicted"/>
<evidence type="ECO:0000259" key="8">
    <source>
        <dbReference type="PROSITE" id="PS50887"/>
    </source>
</evidence>
<feature type="transmembrane region" description="Helical" evidence="6">
    <location>
        <begin position="20"/>
        <end position="41"/>
    </location>
</feature>
<name>A0ABS4EWM1_9HYPH</name>
<comment type="caution">
    <text evidence="9">The sequence shown here is derived from an EMBL/GenBank/DDBJ whole genome shotgun (WGS) entry which is preliminary data.</text>
</comment>
<comment type="subcellular location">
    <subcellularLocation>
        <location evidence="1">Cell membrane</location>
        <topology evidence="1">Multi-pass membrane protein</topology>
    </subcellularLocation>
</comment>
<feature type="transmembrane region" description="Helical" evidence="6">
    <location>
        <begin position="53"/>
        <end position="72"/>
    </location>
</feature>
<evidence type="ECO:0000313" key="9">
    <source>
        <dbReference type="EMBL" id="MBP1862363.1"/>
    </source>
</evidence>
<keyword evidence="10" id="KW-1185">Reference proteome</keyword>
<dbReference type="InterPro" id="IPR001610">
    <property type="entry name" value="PAC"/>
</dbReference>
<dbReference type="Proteomes" id="UP000823786">
    <property type="component" value="Unassembled WGS sequence"/>
</dbReference>
<keyword evidence="5 6" id="KW-0472">Membrane</keyword>
<protein>
    <submittedName>
        <fullName evidence="9">Diguanylate cyclase (GGDEF)-like protein/PAS domain S-box-containing protein</fullName>
    </submittedName>
</protein>
<dbReference type="Pfam" id="PF08448">
    <property type="entry name" value="PAS_4"/>
    <property type="match status" value="1"/>
</dbReference>
<evidence type="ECO:0000256" key="6">
    <source>
        <dbReference type="SAM" id="Phobius"/>
    </source>
</evidence>
<dbReference type="SMART" id="SM00267">
    <property type="entry name" value="GGDEF"/>
    <property type="match status" value="1"/>
</dbReference>
<dbReference type="SMART" id="SM00091">
    <property type="entry name" value="PAS"/>
    <property type="match status" value="2"/>
</dbReference>
<keyword evidence="2" id="KW-1003">Cell membrane</keyword>
<dbReference type="Gene3D" id="3.30.450.20">
    <property type="entry name" value="PAS domain"/>
    <property type="match status" value="2"/>
</dbReference>
<evidence type="ECO:0000256" key="4">
    <source>
        <dbReference type="ARBA" id="ARBA00022989"/>
    </source>
</evidence>
<keyword evidence="3 6" id="KW-0812">Transmembrane</keyword>
<feature type="domain" description="PAC" evidence="7">
    <location>
        <begin position="217"/>
        <end position="269"/>
    </location>
</feature>
<dbReference type="NCBIfam" id="TIGR00229">
    <property type="entry name" value="sensory_box"/>
    <property type="match status" value="1"/>
</dbReference>
<dbReference type="InterPro" id="IPR052155">
    <property type="entry name" value="Biofilm_reg_signaling"/>
</dbReference>
<dbReference type="NCBIfam" id="TIGR00254">
    <property type="entry name" value="GGDEF"/>
    <property type="match status" value="1"/>
</dbReference>
<organism evidence="9 10">
    <name type="scientific">Rhizobium herbae</name>
    <dbReference type="NCBI Taxonomy" id="508661"/>
    <lineage>
        <taxon>Bacteria</taxon>
        <taxon>Pseudomonadati</taxon>
        <taxon>Pseudomonadota</taxon>
        <taxon>Alphaproteobacteria</taxon>
        <taxon>Hyphomicrobiales</taxon>
        <taxon>Rhizobiaceae</taxon>
        <taxon>Rhizobium/Agrobacterium group</taxon>
        <taxon>Rhizobium</taxon>
    </lineage>
</organism>
<evidence type="ECO:0000313" key="10">
    <source>
        <dbReference type="Proteomes" id="UP000823786"/>
    </source>
</evidence>
<evidence type="ECO:0000259" key="7">
    <source>
        <dbReference type="PROSITE" id="PS50113"/>
    </source>
</evidence>
<feature type="transmembrane region" description="Helical" evidence="6">
    <location>
        <begin position="112"/>
        <end position="131"/>
    </location>
</feature>
<dbReference type="SUPFAM" id="SSF55785">
    <property type="entry name" value="PYP-like sensor domain (PAS domain)"/>
    <property type="match status" value="2"/>
</dbReference>
<dbReference type="PROSITE" id="PS50887">
    <property type="entry name" value="GGDEF"/>
    <property type="match status" value="1"/>
</dbReference>
<evidence type="ECO:0000256" key="5">
    <source>
        <dbReference type="ARBA" id="ARBA00023136"/>
    </source>
</evidence>
<dbReference type="EMBL" id="JAGGJV010000021">
    <property type="protein sequence ID" value="MBP1862363.1"/>
    <property type="molecule type" value="Genomic_DNA"/>
</dbReference>
<sequence length="581" mass="62657">MSLPFQFHPGVLLDLRYTLLAISGLFGGPVAAAAPFVVAVGRRVMSGGTGLSVALPLIFMATASGLIAHRFIRGIPDGRSICVVSLAVVFSGTAGFFVKVPFDQWPVVMPSVVAPFALLLFVSAMISSFAISQELKRQEATTLNRIYRAIIEALPDCLNAKDLKGRFIAANPATAALMSSGTAANLIGKTDFDFFPQETARVFRADEEALLRDGKPILIEQRFTRADGVETWLATLKAPFDDDDGKPIGMITHNREITDRKRLESELAQTQRHLADALASMADGLAMFDRKGAQVFNNARYLELFPLTADVRSTGTCLRAIIRAAIERGEEAPVGGDIDDIIERSAAAILSPGDRQMRLADGRWIEARTRVTEEGGSLIVFSDITTSKRTEEELRTLNERLKVMAHTDGLTGLLNRRAFDEALDDLVSRSSQTVAGPSLLMIDVDKFKAYNDTYGHPVGDACLKRVANRVAEIVASYPRSIVARYGGEEIAVIIPQCDKAAALSVARLLCAQVRSMEIEHVGSEKGRVTVSVGIATMNAAGVRGKRDLLGSADEALYAAKAAGRDCVRSCDPSDDAAVVRA</sequence>
<dbReference type="InterPro" id="IPR000160">
    <property type="entry name" value="GGDEF_dom"/>
</dbReference>
<feature type="domain" description="GGDEF" evidence="8">
    <location>
        <begin position="435"/>
        <end position="572"/>
    </location>
</feature>
<dbReference type="PROSITE" id="PS50113">
    <property type="entry name" value="PAC"/>
    <property type="match status" value="1"/>
</dbReference>
<evidence type="ECO:0000256" key="3">
    <source>
        <dbReference type="ARBA" id="ARBA00022692"/>
    </source>
</evidence>
<keyword evidence="4 6" id="KW-1133">Transmembrane helix</keyword>
<dbReference type="Gene3D" id="3.30.70.270">
    <property type="match status" value="1"/>
</dbReference>
<evidence type="ECO:0000256" key="2">
    <source>
        <dbReference type="ARBA" id="ARBA00022475"/>
    </source>
</evidence>
<dbReference type="InterPro" id="IPR000700">
    <property type="entry name" value="PAS-assoc_C"/>
</dbReference>
<dbReference type="InterPro" id="IPR000014">
    <property type="entry name" value="PAS"/>
</dbReference>
<dbReference type="PANTHER" id="PTHR44757">
    <property type="entry name" value="DIGUANYLATE CYCLASE DGCP"/>
    <property type="match status" value="1"/>
</dbReference>
<dbReference type="Pfam" id="PF07694">
    <property type="entry name" value="5TM-5TMR_LYT"/>
    <property type="match status" value="1"/>
</dbReference>
<dbReference type="InterPro" id="IPR035965">
    <property type="entry name" value="PAS-like_dom_sf"/>
</dbReference>
<dbReference type="CDD" id="cd00130">
    <property type="entry name" value="PAS"/>
    <property type="match status" value="1"/>
</dbReference>
<reference evidence="9 10" key="1">
    <citation type="submission" date="2021-03" db="EMBL/GenBank/DDBJ databases">
        <title>Genomic Encyclopedia of Type Strains, Phase IV (KMG-IV): sequencing the most valuable type-strain genomes for metagenomic binning, comparative biology and taxonomic classification.</title>
        <authorList>
            <person name="Goeker M."/>
        </authorList>
    </citation>
    <scope>NUCLEOTIDE SEQUENCE [LARGE SCALE GENOMIC DNA]</scope>
    <source>
        <strain evidence="9 10">DSM 26427</strain>
    </source>
</reference>
<dbReference type="InterPro" id="IPR029787">
    <property type="entry name" value="Nucleotide_cyclase"/>
</dbReference>
<gene>
    <name evidence="9" type="ORF">J2Z75_005902</name>
</gene>
<dbReference type="SUPFAM" id="SSF55073">
    <property type="entry name" value="Nucleotide cyclase"/>
    <property type="match status" value="1"/>
</dbReference>
<dbReference type="SMART" id="SM00086">
    <property type="entry name" value="PAC"/>
    <property type="match status" value="2"/>
</dbReference>
<dbReference type="InterPro" id="IPR043128">
    <property type="entry name" value="Rev_trsase/Diguanyl_cyclase"/>
</dbReference>